<sequence length="65" mass="7643">LYSIYFPSVTITDSTRIQKRLTASFNQFRWSLFMFSSIGRVIDSIRKDSVLWKCLVSSFSTTPRR</sequence>
<reference evidence="1 2" key="1">
    <citation type="submission" date="2019-07" db="EMBL/GenBank/DDBJ databases">
        <authorList>
            <person name="Jastrzebski P J."/>
            <person name="Paukszto L."/>
            <person name="Jastrzebski P J."/>
        </authorList>
    </citation>
    <scope>NUCLEOTIDE SEQUENCE [LARGE SCALE GENOMIC DNA]</scope>
    <source>
        <strain evidence="1 2">WMS-il1</strain>
    </source>
</reference>
<dbReference type="Proteomes" id="UP000321570">
    <property type="component" value="Unassembled WGS sequence"/>
</dbReference>
<accession>A0A564YM84</accession>
<organism evidence="1 2">
    <name type="scientific">Hymenolepis diminuta</name>
    <name type="common">Rat tapeworm</name>
    <dbReference type="NCBI Taxonomy" id="6216"/>
    <lineage>
        <taxon>Eukaryota</taxon>
        <taxon>Metazoa</taxon>
        <taxon>Spiralia</taxon>
        <taxon>Lophotrochozoa</taxon>
        <taxon>Platyhelminthes</taxon>
        <taxon>Cestoda</taxon>
        <taxon>Eucestoda</taxon>
        <taxon>Cyclophyllidea</taxon>
        <taxon>Hymenolepididae</taxon>
        <taxon>Hymenolepis</taxon>
    </lineage>
</organism>
<dbReference type="EMBL" id="CABIJS010000277">
    <property type="protein sequence ID" value="VUZ48280.1"/>
    <property type="molecule type" value="Genomic_DNA"/>
</dbReference>
<evidence type="ECO:0000313" key="1">
    <source>
        <dbReference type="EMBL" id="VUZ48280.1"/>
    </source>
</evidence>
<keyword evidence="2" id="KW-1185">Reference proteome</keyword>
<feature type="non-terminal residue" evidence="1">
    <location>
        <position position="1"/>
    </location>
</feature>
<gene>
    <name evidence="1" type="ORF">WMSIL1_LOCUS7507</name>
</gene>
<dbReference type="AlphaFoldDB" id="A0A564YM84"/>
<protein>
    <submittedName>
        <fullName evidence="1">Uncharacterized protein</fullName>
    </submittedName>
</protein>
<name>A0A564YM84_HYMDI</name>
<proteinExistence type="predicted"/>
<evidence type="ECO:0000313" key="2">
    <source>
        <dbReference type="Proteomes" id="UP000321570"/>
    </source>
</evidence>